<dbReference type="EMBL" id="AXCR01000005">
    <property type="protein sequence ID" value="KJR87477.1"/>
    <property type="molecule type" value="Genomic_DNA"/>
</dbReference>
<accession>A0A0F2MCW5</accession>
<evidence type="ECO:0000256" key="9">
    <source>
        <dbReference type="ARBA" id="ARBA00023033"/>
    </source>
</evidence>
<keyword evidence="10" id="KW-1015">Disulfide bond</keyword>
<evidence type="ECO:0000256" key="16">
    <source>
        <dbReference type="SAM" id="SignalP"/>
    </source>
</evidence>
<dbReference type="Proteomes" id="UP000033710">
    <property type="component" value="Unassembled WGS sequence"/>
</dbReference>
<keyword evidence="7" id="KW-0560">Oxidoreductase</keyword>
<gene>
    <name evidence="18" type="ORF">SPSK_01887</name>
</gene>
<dbReference type="AlphaFoldDB" id="A0A0F2MCW5"/>
<reference evidence="18 19" key="2">
    <citation type="journal article" date="2015" name="Eukaryot. Cell">
        <title>Asexual propagation of a virulent clone complex in a human and feline outbreak of sporotrichosis.</title>
        <authorList>
            <person name="Teixeira Mde M."/>
            <person name="Rodrigues A.M."/>
            <person name="Tsui C.K."/>
            <person name="de Almeida L.G."/>
            <person name="Van Diepeningen A.D."/>
            <person name="van den Ende B.G."/>
            <person name="Fernandes G.F."/>
            <person name="Kano R."/>
            <person name="Hamelin R.C."/>
            <person name="Lopes-Bezerra L.M."/>
            <person name="Vasconcelos A.T."/>
            <person name="de Hoog S."/>
            <person name="de Camargo Z.P."/>
            <person name="Felipe M.S."/>
        </authorList>
    </citation>
    <scope>NUCLEOTIDE SEQUENCE [LARGE SCALE GENOMIC DNA]</scope>
    <source>
        <strain evidence="18 19">1099-18</strain>
    </source>
</reference>
<dbReference type="Gene3D" id="2.70.50.70">
    <property type="match status" value="1"/>
</dbReference>
<comment type="subcellular location">
    <subcellularLocation>
        <location evidence="2">Secreted</location>
    </subcellularLocation>
</comment>
<dbReference type="GO" id="GO:0030245">
    <property type="term" value="P:cellulose catabolic process"/>
    <property type="evidence" value="ECO:0007669"/>
    <property type="project" value="UniProtKB-KW"/>
</dbReference>
<dbReference type="GeneID" id="27664063"/>
<dbReference type="PANTHER" id="PTHR33353">
    <property type="entry name" value="PUTATIVE (AFU_ORTHOLOGUE AFUA_1G12560)-RELATED"/>
    <property type="match status" value="1"/>
</dbReference>
<evidence type="ECO:0000259" key="17">
    <source>
        <dbReference type="Pfam" id="PF03443"/>
    </source>
</evidence>
<feature type="chain" id="PRO_5002454999" description="lytic cellulose monooxygenase (C4-dehydrogenating)" evidence="16">
    <location>
        <begin position="19"/>
        <end position="277"/>
    </location>
</feature>
<dbReference type="InterPro" id="IPR049892">
    <property type="entry name" value="AA9"/>
</dbReference>
<evidence type="ECO:0000256" key="12">
    <source>
        <dbReference type="ARBA" id="ARBA00023326"/>
    </source>
</evidence>
<dbReference type="GO" id="GO:0004497">
    <property type="term" value="F:monooxygenase activity"/>
    <property type="evidence" value="ECO:0007669"/>
    <property type="project" value="UniProtKB-KW"/>
</dbReference>
<evidence type="ECO:0000256" key="5">
    <source>
        <dbReference type="ARBA" id="ARBA00022729"/>
    </source>
</evidence>
<evidence type="ECO:0000256" key="13">
    <source>
        <dbReference type="ARBA" id="ARBA00044502"/>
    </source>
</evidence>
<dbReference type="EC" id="1.14.99.56" evidence="15"/>
<comment type="caution">
    <text evidence="18">The sequence shown here is derived from an EMBL/GenBank/DDBJ whole genome shotgun (WGS) entry which is preliminary data.</text>
</comment>
<evidence type="ECO:0000256" key="2">
    <source>
        <dbReference type="ARBA" id="ARBA00004613"/>
    </source>
</evidence>
<evidence type="ECO:0000256" key="3">
    <source>
        <dbReference type="ARBA" id="ARBA00022525"/>
    </source>
</evidence>
<evidence type="ECO:0000256" key="14">
    <source>
        <dbReference type="ARBA" id="ARBA00045077"/>
    </source>
</evidence>
<dbReference type="GO" id="GO:0005576">
    <property type="term" value="C:extracellular region"/>
    <property type="evidence" value="ECO:0007669"/>
    <property type="project" value="UniProtKB-SubCell"/>
</dbReference>
<proteinExistence type="inferred from homology"/>
<keyword evidence="5 16" id="KW-0732">Signal</keyword>
<protein>
    <recommendedName>
        <fullName evidence="15">lytic cellulose monooxygenase (C4-dehydrogenating)</fullName>
        <ecNumber evidence="15">1.14.99.56</ecNumber>
    </recommendedName>
</protein>
<evidence type="ECO:0000256" key="4">
    <source>
        <dbReference type="ARBA" id="ARBA00022723"/>
    </source>
</evidence>
<comment type="cofactor">
    <cofactor evidence="1">
        <name>Cu(2+)</name>
        <dbReference type="ChEBI" id="CHEBI:29036"/>
    </cofactor>
</comment>
<keyword evidence="4" id="KW-0479">Metal-binding</keyword>
<keyword evidence="3" id="KW-0964">Secreted</keyword>
<feature type="domain" description="Auxiliary Activity family 9 catalytic" evidence="17">
    <location>
        <begin position="19"/>
        <end position="237"/>
    </location>
</feature>
<evidence type="ECO:0000313" key="19">
    <source>
        <dbReference type="Proteomes" id="UP000033710"/>
    </source>
</evidence>
<keyword evidence="9" id="KW-0503">Monooxygenase</keyword>
<keyword evidence="12" id="KW-0624">Polysaccharide degradation</keyword>
<keyword evidence="8" id="KW-0186">Copper</keyword>
<evidence type="ECO:0000256" key="1">
    <source>
        <dbReference type="ARBA" id="ARBA00001973"/>
    </source>
</evidence>
<name>A0A0F2MCW5_SPOSC</name>
<evidence type="ECO:0000313" key="18">
    <source>
        <dbReference type="EMBL" id="KJR87477.1"/>
    </source>
</evidence>
<evidence type="ECO:0000256" key="10">
    <source>
        <dbReference type="ARBA" id="ARBA00023157"/>
    </source>
</evidence>
<comment type="catalytic activity">
    <reaction evidence="14">
        <text>[(1-&gt;4)-beta-D-glucosyl]n+m + reduced acceptor + O2 = 4-dehydro-beta-D-glucosyl-[(1-&gt;4)-beta-D-glucosyl]n-1 + [(1-&gt;4)-beta-D-glucosyl]m + acceptor + H2O.</text>
        <dbReference type="EC" id="1.14.99.56"/>
    </reaction>
</comment>
<dbReference type="OrthoDB" id="3238762at2759"/>
<comment type="similarity">
    <text evidence="13">Belongs to the polysaccharide monooxygenase AA9 family.</text>
</comment>
<dbReference type="RefSeq" id="XP_016590153.1">
    <property type="nucleotide sequence ID" value="XM_016728786.1"/>
</dbReference>
<organism evidence="18 19">
    <name type="scientific">Sporothrix schenckii 1099-18</name>
    <dbReference type="NCBI Taxonomy" id="1397361"/>
    <lineage>
        <taxon>Eukaryota</taxon>
        <taxon>Fungi</taxon>
        <taxon>Dikarya</taxon>
        <taxon>Ascomycota</taxon>
        <taxon>Pezizomycotina</taxon>
        <taxon>Sordariomycetes</taxon>
        <taxon>Sordariomycetidae</taxon>
        <taxon>Ophiostomatales</taxon>
        <taxon>Ophiostomataceae</taxon>
        <taxon>Sporothrix</taxon>
    </lineage>
</organism>
<evidence type="ECO:0000256" key="8">
    <source>
        <dbReference type="ARBA" id="ARBA00023008"/>
    </source>
</evidence>
<dbReference type="PANTHER" id="PTHR33353:SF9">
    <property type="entry name" value="ENDOGLUCANASE II"/>
    <property type="match status" value="1"/>
</dbReference>
<keyword evidence="11" id="KW-0119">Carbohydrate metabolism</keyword>
<dbReference type="CDD" id="cd21175">
    <property type="entry name" value="LPMO_AA9"/>
    <property type="match status" value="1"/>
</dbReference>
<evidence type="ECO:0000256" key="7">
    <source>
        <dbReference type="ARBA" id="ARBA00023002"/>
    </source>
</evidence>
<dbReference type="VEuPathDB" id="FungiDB:SPSK_01887"/>
<reference evidence="18 19" key="1">
    <citation type="journal article" date="2014" name="BMC Genomics">
        <title>Comparative genomics of the major fungal agents of human and animal Sporotrichosis: Sporothrix schenckii and Sporothrix brasiliensis.</title>
        <authorList>
            <person name="Teixeira M.M."/>
            <person name="de Almeida L.G."/>
            <person name="Kubitschek-Barreira P."/>
            <person name="Alves F.L."/>
            <person name="Kioshima E.S."/>
            <person name="Abadio A.K."/>
            <person name="Fernandes L."/>
            <person name="Derengowski L.S."/>
            <person name="Ferreira K.S."/>
            <person name="Souza R.C."/>
            <person name="Ruiz J.C."/>
            <person name="de Andrade N.C."/>
            <person name="Paes H.C."/>
            <person name="Nicola A.M."/>
            <person name="Albuquerque P."/>
            <person name="Gerber A.L."/>
            <person name="Martins V.P."/>
            <person name="Peconick L.D."/>
            <person name="Neto A.V."/>
            <person name="Chaucanez C.B."/>
            <person name="Silva P.A."/>
            <person name="Cunha O.L."/>
            <person name="de Oliveira F.F."/>
            <person name="dos Santos T.C."/>
            <person name="Barros A.L."/>
            <person name="Soares M.A."/>
            <person name="de Oliveira L.M."/>
            <person name="Marini M.M."/>
            <person name="Villalobos-Duno H."/>
            <person name="Cunha M.M."/>
            <person name="de Hoog S."/>
            <person name="da Silveira J.F."/>
            <person name="Henrissat B."/>
            <person name="Nino-Vega G.A."/>
            <person name="Cisalpino P.S."/>
            <person name="Mora-Montes H.M."/>
            <person name="Almeida S.R."/>
            <person name="Stajich J.E."/>
            <person name="Lopes-Bezerra L.M."/>
            <person name="Vasconcelos A.T."/>
            <person name="Felipe M.S."/>
        </authorList>
    </citation>
    <scope>NUCLEOTIDE SEQUENCE [LARGE SCALE GENOMIC DNA]</scope>
    <source>
        <strain evidence="18 19">1099-18</strain>
    </source>
</reference>
<dbReference type="Pfam" id="PF03443">
    <property type="entry name" value="AA9"/>
    <property type="match status" value="1"/>
</dbReference>
<feature type="signal peptide" evidence="16">
    <location>
        <begin position="1"/>
        <end position="18"/>
    </location>
</feature>
<keyword evidence="6" id="KW-0136">Cellulose degradation</keyword>
<dbReference type="InterPro" id="IPR005103">
    <property type="entry name" value="AA9_LPMO"/>
</dbReference>
<sequence>MKSAILAAVALAAQQAAGHAIFQQLWVDGKDMIILHSTSCARVPKSNSPVTSVNSADVVCNAGGRTGVAGKCTAKAGGTVTVEMHQQPGDRNCKSEAIGGAHYGPVLAYMTKVSDAATADGSTQWFKVFEDGWSAKAGAGSGDNDNWGTKDLNACCGRMDIKIPDSLPDGDYLLRAEVIALHTAGQSGGAQLYMSCYQLTLAGGKATALPAGLPLVKFPGAYTARDPGILINIHAAVSKYTVPGPAVMAGGTTKTAGSGCDGCSKTCSVKRAVPFDV</sequence>
<dbReference type="KEGG" id="ssck:SPSK_01887"/>
<evidence type="ECO:0000256" key="6">
    <source>
        <dbReference type="ARBA" id="ARBA00023001"/>
    </source>
</evidence>
<dbReference type="GO" id="GO:0046872">
    <property type="term" value="F:metal ion binding"/>
    <property type="evidence" value="ECO:0007669"/>
    <property type="project" value="UniProtKB-KW"/>
</dbReference>
<evidence type="ECO:0000256" key="15">
    <source>
        <dbReference type="ARBA" id="ARBA00047174"/>
    </source>
</evidence>
<evidence type="ECO:0000256" key="11">
    <source>
        <dbReference type="ARBA" id="ARBA00023277"/>
    </source>
</evidence>